<dbReference type="PRINTS" id="PR00502">
    <property type="entry name" value="NUDIXFAMILY"/>
</dbReference>
<dbReference type="InterPro" id="IPR013078">
    <property type="entry name" value="His_Pase_superF_clade-1"/>
</dbReference>
<dbReference type="SMART" id="SM00855">
    <property type="entry name" value="PGAM"/>
    <property type="match status" value="1"/>
</dbReference>
<dbReference type="InterPro" id="IPR020476">
    <property type="entry name" value="Nudix_hydrolase"/>
</dbReference>
<protein>
    <submittedName>
        <fullName evidence="5">NUDIX hydrolase</fullName>
    </submittedName>
</protein>
<dbReference type="CDD" id="cd07067">
    <property type="entry name" value="HP_PGM_like"/>
    <property type="match status" value="1"/>
</dbReference>
<dbReference type="Gene3D" id="3.90.79.10">
    <property type="entry name" value="Nucleoside Triphosphate Pyrophosphohydrolase"/>
    <property type="match status" value="1"/>
</dbReference>
<dbReference type="Pfam" id="PF00293">
    <property type="entry name" value="NUDIX"/>
    <property type="match status" value="1"/>
</dbReference>
<dbReference type="GO" id="GO:0016787">
    <property type="term" value="F:hydrolase activity"/>
    <property type="evidence" value="ECO:0007669"/>
    <property type="project" value="UniProtKB-KW"/>
</dbReference>
<sequence>MAPKDVLAAGVVVFRPGRKVLLVHRPRYDDWSFPKGKLDPGEHPTAAAVREVAEETGLHVRLGPPLASQRYANGGGRMKTVFYWTGRVVGDDDVSGYAVNDEIDEVAWVDRDEAFERLTYPHDGDTLREALAVRRKTRALVVLRHGNARSRKAWAHDDRLRPLVRAGQAQAEALVPLLAAYDVTRVVSSSSTRCAETVRPYVDTTGWKLELEDGLSEEDATAESVLRVVDGLVHDDEGAVLCSHRPVLPSVFDALGLEDPQLEPAGLFVVHLRKGKVVATEAHQVR</sequence>
<evidence type="ECO:0000256" key="3">
    <source>
        <dbReference type="RuleBase" id="RU003476"/>
    </source>
</evidence>
<evidence type="ECO:0000256" key="1">
    <source>
        <dbReference type="ARBA" id="ARBA00005582"/>
    </source>
</evidence>
<dbReference type="InterPro" id="IPR029033">
    <property type="entry name" value="His_PPase_superfam"/>
</dbReference>
<dbReference type="CDD" id="cd03673">
    <property type="entry name" value="NUDIX_Ap6A_hydrolase"/>
    <property type="match status" value="1"/>
</dbReference>
<dbReference type="InterPro" id="IPR015797">
    <property type="entry name" value="NUDIX_hydrolase-like_dom_sf"/>
</dbReference>
<dbReference type="SUPFAM" id="SSF55811">
    <property type="entry name" value="Nudix"/>
    <property type="match status" value="1"/>
</dbReference>
<dbReference type="PROSITE" id="PS00893">
    <property type="entry name" value="NUDIX_BOX"/>
    <property type="match status" value="1"/>
</dbReference>
<dbReference type="SUPFAM" id="SSF53254">
    <property type="entry name" value="Phosphoglycerate mutase-like"/>
    <property type="match status" value="1"/>
</dbReference>
<feature type="domain" description="Nudix hydrolase" evidence="4">
    <location>
        <begin position="4"/>
        <end position="131"/>
    </location>
</feature>
<proteinExistence type="inferred from homology"/>
<accession>A0ABN2Z881</accession>
<dbReference type="PANTHER" id="PTHR21340:SF0">
    <property type="entry name" value="BIS(5'-NUCLEOSYL)-TETRAPHOSPHATASE [ASYMMETRICAL]"/>
    <property type="match status" value="1"/>
</dbReference>
<dbReference type="Proteomes" id="UP001501771">
    <property type="component" value="Unassembled WGS sequence"/>
</dbReference>
<dbReference type="PANTHER" id="PTHR21340">
    <property type="entry name" value="DIADENOSINE 5,5-P1,P4-TETRAPHOSPHATE PYROPHOSPHOHYDROLASE MUTT"/>
    <property type="match status" value="1"/>
</dbReference>
<reference evidence="5 6" key="1">
    <citation type="journal article" date="2019" name="Int. J. Syst. Evol. Microbiol.">
        <title>The Global Catalogue of Microorganisms (GCM) 10K type strain sequencing project: providing services to taxonomists for standard genome sequencing and annotation.</title>
        <authorList>
            <consortium name="The Broad Institute Genomics Platform"/>
            <consortium name="The Broad Institute Genome Sequencing Center for Infectious Disease"/>
            <person name="Wu L."/>
            <person name="Ma J."/>
        </authorList>
    </citation>
    <scope>NUCLEOTIDE SEQUENCE [LARGE SCALE GENOMIC DNA]</scope>
    <source>
        <strain evidence="5 6">JCM 16022</strain>
    </source>
</reference>
<dbReference type="RefSeq" id="WP_344147368.1">
    <property type="nucleotide sequence ID" value="NZ_BAAAQR010000001.1"/>
</dbReference>
<organism evidence="5 6">
    <name type="scientific">Nocardioides koreensis</name>
    <dbReference type="NCBI Taxonomy" id="433651"/>
    <lineage>
        <taxon>Bacteria</taxon>
        <taxon>Bacillati</taxon>
        <taxon>Actinomycetota</taxon>
        <taxon>Actinomycetes</taxon>
        <taxon>Propionibacteriales</taxon>
        <taxon>Nocardioidaceae</taxon>
        <taxon>Nocardioides</taxon>
    </lineage>
</organism>
<dbReference type="InterPro" id="IPR051325">
    <property type="entry name" value="Nudix_hydrolase_domain"/>
</dbReference>
<evidence type="ECO:0000313" key="5">
    <source>
        <dbReference type="EMBL" id="GAA2138285.1"/>
    </source>
</evidence>
<dbReference type="PROSITE" id="PS51462">
    <property type="entry name" value="NUDIX"/>
    <property type="match status" value="1"/>
</dbReference>
<evidence type="ECO:0000256" key="2">
    <source>
        <dbReference type="ARBA" id="ARBA00022801"/>
    </source>
</evidence>
<dbReference type="EMBL" id="BAAAQR010000001">
    <property type="protein sequence ID" value="GAA2138285.1"/>
    <property type="molecule type" value="Genomic_DNA"/>
</dbReference>
<dbReference type="Gene3D" id="3.40.50.1240">
    <property type="entry name" value="Phosphoglycerate mutase-like"/>
    <property type="match status" value="1"/>
</dbReference>
<keyword evidence="2 3" id="KW-0378">Hydrolase</keyword>
<comment type="caution">
    <text evidence="5">The sequence shown here is derived from an EMBL/GenBank/DDBJ whole genome shotgun (WGS) entry which is preliminary data.</text>
</comment>
<dbReference type="InterPro" id="IPR020084">
    <property type="entry name" value="NUDIX_hydrolase_CS"/>
</dbReference>
<dbReference type="Pfam" id="PF00300">
    <property type="entry name" value="His_Phos_1"/>
    <property type="match status" value="1"/>
</dbReference>
<name>A0ABN2Z881_9ACTN</name>
<gene>
    <name evidence="5" type="ORF">GCM10009844_06120</name>
</gene>
<evidence type="ECO:0000259" key="4">
    <source>
        <dbReference type="PROSITE" id="PS51462"/>
    </source>
</evidence>
<dbReference type="InterPro" id="IPR000086">
    <property type="entry name" value="NUDIX_hydrolase_dom"/>
</dbReference>
<comment type="similarity">
    <text evidence="1 3">Belongs to the Nudix hydrolase family.</text>
</comment>
<keyword evidence="6" id="KW-1185">Reference proteome</keyword>
<evidence type="ECO:0000313" key="6">
    <source>
        <dbReference type="Proteomes" id="UP001501771"/>
    </source>
</evidence>